<sequence>MTQSRSPQRQTQRLKMVLPMIIHGSTVVAAVDTGSEDNVIASKVVADLGLTIEDAPEHQKEFRTGNNRIVKALGRVRTYCTFAKDQGELMPCSFWVFQTLITPLIMGMAFLIQTETMTRNRHRLQQRCQTAGRPLICASLDNQKRRLHCSISVPLTGRDRYNEDLPRAAAVPVLALADTGSELDLISIDCCQRLGLLSHAESSEDIFVQFADGSIAALSGRVDLQVSPGNLLSSTRTFYILNDMTCDLILGEDFLYQLDAFESYKELFSIIEDNGPSNINTIVWLTKLERLWFKKARSDSSDASQATSDHAHTEGYLKFIDTLDAQENRRREEADNVISRTPVAQRAAAHAREEAQRAIFDRIRRTRVAVMDRLGTFSGNSNAINTEGDGSST</sequence>
<keyword evidence="1" id="KW-1133">Transmembrane helix</keyword>
<feature type="transmembrane region" description="Helical" evidence="1">
    <location>
        <begin position="94"/>
        <end position="112"/>
    </location>
</feature>
<gene>
    <name evidence="2" type="ORF">PAC_05912</name>
</gene>
<keyword evidence="1" id="KW-0472">Membrane</keyword>
<name>A0A1L7WTC2_9HELO</name>
<organism evidence="2 3">
    <name type="scientific">Phialocephala subalpina</name>
    <dbReference type="NCBI Taxonomy" id="576137"/>
    <lineage>
        <taxon>Eukaryota</taxon>
        <taxon>Fungi</taxon>
        <taxon>Dikarya</taxon>
        <taxon>Ascomycota</taxon>
        <taxon>Pezizomycotina</taxon>
        <taxon>Leotiomycetes</taxon>
        <taxon>Helotiales</taxon>
        <taxon>Mollisiaceae</taxon>
        <taxon>Phialocephala</taxon>
        <taxon>Phialocephala fortinii species complex</taxon>
    </lineage>
</organism>
<keyword evidence="1" id="KW-0812">Transmembrane</keyword>
<dbReference type="Gene3D" id="2.40.70.10">
    <property type="entry name" value="Acid Proteases"/>
    <property type="match status" value="2"/>
</dbReference>
<dbReference type="AlphaFoldDB" id="A0A1L7WTC2"/>
<evidence type="ECO:0008006" key="4">
    <source>
        <dbReference type="Google" id="ProtNLM"/>
    </source>
</evidence>
<dbReference type="STRING" id="576137.A0A1L7WTC2"/>
<dbReference type="CDD" id="cd00303">
    <property type="entry name" value="retropepsin_like"/>
    <property type="match status" value="2"/>
</dbReference>
<dbReference type="InterPro" id="IPR021109">
    <property type="entry name" value="Peptidase_aspartic_dom_sf"/>
</dbReference>
<accession>A0A1L7WTC2</accession>
<evidence type="ECO:0000313" key="2">
    <source>
        <dbReference type="EMBL" id="CZR56024.1"/>
    </source>
</evidence>
<protein>
    <recommendedName>
        <fullName evidence="4">Peptidase A2 domain-containing protein</fullName>
    </recommendedName>
</protein>
<evidence type="ECO:0000313" key="3">
    <source>
        <dbReference type="Proteomes" id="UP000184330"/>
    </source>
</evidence>
<dbReference type="SUPFAM" id="SSF50630">
    <property type="entry name" value="Acid proteases"/>
    <property type="match status" value="2"/>
</dbReference>
<dbReference type="Proteomes" id="UP000184330">
    <property type="component" value="Unassembled WGS sequence"/>
</dbReference>
<dbReference type="EMBL" id="FJOG01000007">
    <property type="protein sequence ID" value="CZR56024.1"/>
    <property type="molecule type" value="Genomic_DNA"/>
</dbReference>
<proteinExistence type="predicted"/>
<dbReference type="Pfam" id="PF13975">
    <property type="entry name" value="gag-asp_proteas"/>
    <property type="match status" value="1"/>
</dbReference>
<evidence type="ECO:0000256" key="1">
    <source>
        <dbReference type="SAM" id="Phobius"/>
    </source>
</evidence>
<reference evidence="2 3" key="1">
    <citation type="submission" date="2016-03" db="EMBL/GenBank/DDBJ databases">
        <authorList>
            <person name="Ploux O."/>
        </authorList>
    </citation>
    <scope>NUCLEOTIDE SEQUENCE [LARGE SCALE GENOMIC DNA]</scope>
    <source>
        <strain evidence="2 3">UAMH 11012</strain>
    </source>
</reference>
<dbReference type="OrthoDB" id="6079484at2759"/>
<keyword evidence="3" id="KW-1185">Reference proteome</keyword>